<dbReference type="Proteomes" id="UP000321491">
    <property type="component" value="Unassembled WGS sequence"/>
</dbReference>
<evidence type="ECO:0000313" key="12">
    <source>
        <dbReference type="EMBL" id="GEN30643.1"/>
    </source>
</evidence>
<dbReference type="GO" id="GO:0015421">
    <property type="term" value="F:ABC-type oligopeptide transporter activity"/>
    <property type="evidence" value="ECO:0007669"/>
    <property type="project" value="TreeGrafter"/>
</dbReference>
<keyword evidence="6 12" id="KW-0067">ATP-binding</keyword>
<keyword evidence="13" id="KW-1185">Reference proteome</keyword>
<evidence type="ECO:0000313" key="13">
    <source>
        <dbReference type="Proteomes" id="UP000321491"/>
    </source>
</evidence>
<keyword evidence="7 9" id="KW-1133">Transmembrane helix</keyword>
<dbReference type="GO" id="GO:0005886">
    <property type="term" value="C:plasma membrane"/>
    <property type="evidence" value="ECO:0007669"/>
    <property type="project" value="UniProtKB-SubCell"/>
</dbReference>
<dbReference type="RefSeq" id="WP_146936099.1">
    <property type="nucleotide sequence ID" value="NZ_BJXW01000009.1"/>
</dbReference>
<dbReference type="PROSITE" id="PS00211">
    <property type="entry name" value="ABC_TRANSPORTER_1"/>
    <property type="match status" value="1"/>
</dbReference>
<dbReference type="InterPro" id="IPR011527">
    <property type="entry name" value="ABC1_TM_dom"/>
</dbReference>
<evidence type="ECO:0000256" key="8">
    <source>
        <dbReference type="ARBA" id="ARBA00023136"/>
    </source>
</evidence>
<dbReference type="SUPFAM" id="SSF90123">
    <property type="entry name" value="ABC transporter transmembrane region"/>
    <property type="match status" value="1"/>
</dbReference>
<reference evidence="12 13" key="1">
    <citation type="submission" date="2019-07" db="EMBL/GenBank/DDBJ databases">
        <title>Whole genome shotgun sequence of Cerasibacillus quisquiliarum NBRC 102429.</title>
        <authorList>
            <person name="Hosoyama A."/>
            <person name="Uohara A."/>
            <person name="Ohji S."/>
            <person name="Ichikawa N."/>
        </authorList>
    </citation>
    <scope>NUCLEOTIDE SEQUENCE [LARGE SCALE GENOMIC DNA]</scope>
    <source>
        <strain evidence="12 13">NBRC 102429</strain>
    </source>
</reference>
<dbReference type="PANTHER" id="PTHR43394:SF1">
    <property type="entry name" value="ATP-BINDING CASSETTE SUB-FAMILY B MEMBER 10, MITOCHONDRIAL"/>
    <property type="match status" value="1"/>
</dbReference>
<evidence type="ECO:0000256" key="6">
    <source>
        <dbReference type="ARBA" id="ARBA00022840"/>
    </source>
</evidence>
<dbReference type="Gene3D" id="3.40.50.300">
    <property type="entry name" value="P-loop containing nucleotide triphosphate hydrolases"/>
    <property type="match status" value="1"/>
</dbReference>
<evidence type="ECO:0000256" key="7">
    <source>
        <dbReference type="ARBA" id="ARBA00022989"/>
    </source>
</evidence>
<dbReference type="SUPFAM" id="SSF52540">
    <property type="entry name" value="P-loop containing nucleoside triphosphate hydrolases"/>
    <property type="match status" value="1"/>
</dbReference>
<evidence type="ECO:0000256" key="3">
    <source>
        <dbReference type="ARBA" id="ARBA00022475"/>
    </source>
</evidence>
<feature type="transmembrane region" description="Helical" evidence="9">
    <location>
        <begin position="259"/>
        <end position="277"/>
    </location>
</feature>
<dbReference type="AlphaFoldDB" id="A0A511UYU3"/>
<dbReference type="InterPro" id="IPR003593">
    <property type="entry name" value="AAA+_ATPase"/>
</dbReference>
<keyword evidence="2" id="KW-0813">Transport</keyword>
<dbReference type="InterPro" id="IPR017871">
    <property type="entry name" value="ABC_transporter-like_CS"/>
</dbReference>
<dbReference type="FunFam" id="3.40.50.300:FF:000287">
    <property type="entry name" value="Multidrug ABC transporter ATP-binding protein"/>
    <property type="match status" value="1"/>
</dbReference>
<gene>
    <name evidence="12" type="primary">yfiC</name>
    <name evidence="12" type="ORF">CQU01_08810</name>
</gene>
<dbReference type="CDD" id="cd18547">
    <property type="entry name" value="ABC_6TM_Tm288_like"/>
    <property type="match status" value="1"/>
</dbReference>
<keyword evidence="4 9" id="KW-0812">Transmembrane</keyword>
<dbReference type="InterPro" id="IPR003439">
    <property type="entry name" value="ABC_transporter-like_ATP-bd"/>
</dbReference>
<dbReference type="PANTHER" id="PTHR43394">
    <property type="entry name" value="ATP-DEPENDENT PERMEASE MDL1, MITOCHONDRIAL"/>
    <property type="match status" value="1"/>
</dbReference>
<feature type="transmembrane region" description="Helical" evidence="9">
    <location>
        <begin position="283"/>
        <end position="311"/>
    </location>
</feature>
<protein>
    <submittedName>
        <fullName evidence="12">Putative ABC transporter ATP-binding protein YfiC</fullName>
    </submittedName>
</protein>
<accession>A0A511UYU3</accession>
<sequence length="605" mass="68829">MLIKELVRPFQYQKIDLNQVETQKKKRAKDTRGTIKRISAYLAAEKIKLTLVILMVLLSTILGLLGPYLIGRAIDLYIVTEAHEGLKTLLVWLIFIFIGHSLSIFLQNFWMVGIAQKIVYQLRKEIFHQFHRLPISYFDKRQHGELMSRVTNDIDNINNTLNQSVIQIFSSILTLVGTIVVMLSLSPILTFVTMTIIPLMLLAMRWITKRTGPLYKLQQKHLGDLNGFVEESISGQHVIKTYSQEKRVIKEFKENNERLKLSGFWALTIAGFIPKVMNMLNYLSFSLIALVGGILYIYDLGVTVGIIVIFAEYARQFTRPLNELSNQFNILLSAVAGAERVFSVLDEPREESDERDAKVLKEVKGHVTFEDVTFGYEDEHILKGISFEARPGESIAFVGHTGAGKTTIINLLSRFYNYDEGKITIDGHELNKITRESLRSHMGFVLQDSFLFHDTIRENIRYGRLTASDDEVIQAAKEANAHEFISNLPNGYDTVIDQSGSGISQGQKQLLAIARAFIAKPRILILDEATSNIDTVTELKIQQALERLMEGRTSFIIAHRLNTVQKADKIILLEHGQIKEQGSHEKLLGLKGKYYALYQEQSRHE</sequence>
<evidence type="ECO:0000256" key="4">
    <source>
        <dbReference type="ARBA" id="ARBA00022692"/>
    </source>
</evidence>
<feature type="domain" description="ABC transmembrane type-1" evidence="11">
    <location>
        <begin position="51"/>
        <end position="333"/>
    </location>
</feature>
<dbReference type="Pfam" id="PF00005">
    <property type="entry name" value="ABC_tran"/>
    <property type="match status" value="1"/>
</dbReference>
<feature type="transmembrane region" description="Helical" evidence="9">
    <location>
        <begin position="188"/>
        <end position="207"/>
    </location>
</feature>
<feature type="transmembrane region" description="Helical" evidence="9">
    <location>
        <begin position="90"/>
        <end position="114"/>
    </location>
</feature>
<organism evidence="12 13">
    <name type="scientific">Cerasibacillus quisquiliarum</name>
    <dbReference type="NCBI Taxonomy" id="227865"/>
    <lineage>
        <taxon>Bacteria</taxon>
        <taxon>Bacillati</taxon>
        <taxon>Bacillota</taxon>
        <taxon>Bacilli</taxon>
        <taxon>Bacillales</taxon>
        <taxon>Bacillaceae</taxon>
        <taxon>Cerasibacillus</taxon>
    </lineage>
</organism>
<name>A0A511UYU3_9BACI</name>
<dbReference type="GO" id="GO:0005524">
    <property type="term" value="F:ATP binding"/>
    <property type="evidence" value="ECO:0007669"/>
    <property type="project" value="UniProtKB-KW"/>
</dbReference>
<dbReference type="PROSITE" id="PS50893">
    <property type="entry name" value="ABC_TRANSPORTER_2"/>
    <property type="match status" value="1"/>
</dbReference>
<evidence type="ECO:0000256" key="5">
    <source>
        <dbReference type="ARBA" id="ARBA00022741"/>
    </source>
</evidence>
<dbReference type="CDD" id="cd03254">
    <property type="entry name" value="ABCC_Glucan_exporter_like"/>
    <property type="match status" value="1"/>
</dbReference>
<dbReference type="InterPro" id="IPR039421">
    <property type="entry name" value="Type_1_exporter"/>
</dbReference>
<comment type="caution">
    <text evidence="12">The sequence shown here is derived from an EMBL/GenBank/DDBJ whole genome shotgun (WGS) entry which is preliminary data.</text>
</comment>
<evidence type="ECO:0000256" key="1">
    <source>
        <dbReference type="ARBA" id="ARBA00004651"/>
    </source>
</evidence>
<keyword evidence="5" id="KW-0547">Nucleotide-binding</keyword>
<feature type="transmembrane region" description="Helical" evidence="9">
    <location>
        <begin position="165"/>
        <end position="182"/>
    </location>
</feature>
<evidence type="ECO:0000256" key="9">
    <source>
        <dbReference type="SAM" id="Phobius"/>
    </source>
</evidence>
<dbReference type="GO" id="GO:0016887">
    <property type="term" value="F:ATP hydrolysis activity"/>
    <property type="evidence" value="ECO:0007669"/>
    <property type="project" value="InterPro"/>
</dbReference>
<dbReference type="InterPro" id="IPR027417">
    <property type="entry name" value="P-loop_NTPase"/>
</dbReference>
<feature type="domain" description="ABC transporter" evidence="10">
    <location>
        <begin position="367"/>
        <end position="600"/>
    </location>
</feature>
<dbReference type="SMART" id="SM00382">
    <property type="entry name" value="AAA"/>
    <property type="match status" value="1"/>
</dbReference>
<dbReference type="InterPro" id="IPR036640">
    <property type="entry name" value="ABC1_TM_sf"/>
</dbReference>
<dbReference type="Pfam" id="PF00664">
    <property type="entry name" value="ABC_membrane"/>
    <property type="match status" value="1"/>
</dbReference>
<dbReference type="PROSITE" id="PS50929">
    <property type="entry name" value="ABC_TM1F"/>
    <property type="match status" value="1"/>
</dbReference>
<dbReference type="Gene3D" id="1.20.1560.10">
    <property type="entry name" value="ABC transporter type 1, transmembrane domain"/>
    <property type="match status" value="1"/>
</dbReference>
<proteinExistence type="predicted"/>
<dbReference type="FunFam" id="1.20.1560.10:FF:000011">
    <property type="entry name" value="Multidrug ABC transporter ATP-binding protein"/>
    <property type="match status" value="1"/>
</dbReference>
<dbReference type="EMBL" id="BJXW01000009">
    <property type="protein sequence ID" value="GEN30643.1"/>
    <property type="molecule type" value="Genomic_DNA"/>
</dbReference>
<evidence type="ECO:0000259" key="10">
    <source>
        <dbReference type="PROSITE" id="PS50893"/>
    </source>
</evidence>
<keyword evidence="3" id="KW-1003">Cell membrane</keyword>
<dbReference type="OrthoDB" id="9770415at2"/>
<evidence type="ECO:0000259" key="11">
    <source>
        <dbReference type="PROSITE" id="PS50929"/>
    </source>
</evidence>
<comment type="subcellular location">
    <subcellularLocation>
        <location evidence="1">Cell membrane</location>
        <topology evidence="1">Multi-pass membrane protein</topology>
    </subcellularLocation>
</comment>
<keyword evidence="8 9" id="KW-0472">Membrane</keyword>
<evidence type="ECO:0000256" key="2">
    <source>
        <dbReference type="ARBA" id="ARBA00022448"/>
    </source>
</evidence>
<feature type="transmembrane region" description="Helical" evidence="9">
    <location>
        <begin position="49"/>
        <end position="70"/>
    </location>
</feature>